<dbReference type="PATRIC" id="fig|45073.5.peg.2087"/>
<keyword evidence="2" id="KW-1185">Reference proteome</keyword>
<reference evidence="1 2" key="1">
    <citation type="submission" date="2015-11" db="EMBL/GenBank/DDBJ databases">
        <title>Genomic analysis of 38 Legionella species identifies large and diverse effector repertoires.</title>
        <authorList>
            <person name="Burstein D."/>
            <person name="Amaro F."/>
            <person name="Zusman T."/>
            <person name="Lifshitz Z."/>
            <person name="Cohen O."/>
            <person name="Gilbert J.A."/>
            <person name="Pupko T."/>
            <person name="Shuman H.A."/>
            <person name="Segal G."/>
        </authorList>
    </citation>
    <scope>NUCLEOTIDE SEQUENCE [LARGE SCALE GENOMIC DNA]</scope>
    <source>
        <strain evidence="1 2">CDC#1442-AUS-E</strain>
    </source>
</reference>
<dbReference type="OrthoDB" id="5639563at2"/>
<name>A0A0W0XWS1_9GAMM</name>
<organism evidence="1 2">
    <name type="scientific">Legionella quinlivanii</name>
    <dbReference type="NCBI Taxonomy" id="45073"/>
    <lineage>
        <taxon>Bacteria</taxon>
        <taxon>Pseudomonadati</taxon>
        <taxon>Pseudomonadota</taxon>
        <taxon>Gammaproteobacteria</taxon>
        <taxon>Legionellales</taxon>
        <taxon>Legionellaceae</taxon>
        <taxon>Legionella</taxon>
    </lineage>
</organism>
<gene>
    <name evidence="1" type="ORF">Lqui_1979</name>
</gene>
<proteinExistence type="predicted"/>
<dbReference type="Proteomes" id="UP000054618">
    <property type="component" value="Unassembled WGS sequence"/>
</dbReference>
<accession>A0A0W0XWS1</accession>
<dbReference type="EMBL" id="LNYS01000011">
    <property type="protein sequence ID" value="KTD49147.1"/>
    <property type="molecule type" value="Genomic_DNA"/>
</dbReference>
<dbReference type="RefSeq" id="WP_058508081.1">
    <property type="nucleotide sequence ID" value="NZ_CAAAIK010000028.1"/>
</dbReference>
<evidence type="ECO:0000313" key="2">
    <source>
        <dbReference type="Proteomes" id="UP000054618"/>
    </source>
</evidence>
<protein>
    <submittedName>
        <fullName evidence="1">Uncharacterized protein</fullName>
    </submittedName>
</protein>
<dbReference type="AlphaFoldDB" id="A0A0W0XWS1"/>
<sequence>MSDFKVLQKKAIKLPADLTRSNNTGLFGTFFGSCLPLNRINIQHLNDAELLKLVAESLNFYKSASDKLKFDILVGMYIFIWERHDTPVEWIWDKSLFNAMRNHLGVDDIHHLEKEYYERALLSLRHYFTWLNDNQNTVELNPTWQAFPLDTQSLIHALLCAEPEEEKISWNCGIFNYC</sequence>
<dbReference type="PROSITE" id="PS51257">
    <property type="entry name" value="PROKAR_LIPOPROTEIN"/>
    <property type="match status" value="1"/>
</dbReference>
<comment type="caution">
    <text evidence="1">The sequence shown here is derived from an EMBL/GenBank/DDBJ whole genome shotgun (WGS) entry which is preliminary data.</text>
</comment>
<evidence type="ECO:0000313" key="1">
    <source>
        <dbReference type="EMBL" id="KTD49147.1"/>
    </source>
</evidence>